<name>A0A382KWN8_9ZZZZ</name>
<organism evidence="1">
    <name type="scientific">marine metagenome</name>
    <dbReference type="NCBI Taxonomy" id="408172"/>
    <lineage>
        <taxon>unclassified sequences</taxon>
        <taxon>metagenomes</taxon>
        <taxon>ecological metagenomes</taxon>
    </lineage>
</organism>
<protein>
    <submittedName>
        <fullName evidence="1">Uncharacterized protein</fullName>
    </submittedName>
</protein>
<reference evidence="1" key="1">
    <citation type="submission" date="2018-05" db="EMBL/GenBank/DDBJ databases">
        <authorList>
            <person name="Lanie J.A."/>
            <person name="Ng W.-L."/>
            <person name="Kazmierczak K.M."/>
            <person name="Andrzejewski T.M."/>
            <person name="Davidsen T.M."/>
            <person name="Wayne K.J."/>
            <person name="Tettelin H."/>
            <person name="Glass J.I."/>
            <person name="Rusch D."/>
            <person name="Podicherti R."/>
            <person name="Tsui H.-C.T."/>
            <person name="Winkler M.E."/>
        </authorList>
    </citation>
    <scope>NUCLEOTIDE SEQUENCE</scope>
</reference>
<proteinExistence type="predicted"/>
<sequence>AMRQVEWANSTHWVPSPLWTAYNETSGELWNLTIGEDDCYVYLYAEIWHRA</sequence>
<accession>A0A382KWN8</accession>
<feature type="non-terminal residue" evidence="1">
    <location>
        <position position="51"/>
    </location>
</feature>
<dbReference type="EMBL" id="UINC01082374">
    <property type="protein sequence ID" value="SVC27081.1"/>
    <property type="molecule type" value="Genomic_DNA"/>
</dbReference>
<feature type="non-terminal residue" evidence="1">
    <location>
        <position position="1"/>
    </location>
</feature>
<evidence type="ECO:0000313" key="1">
    <source>
        <dbReference type="EMBL" id="SVC27081.1"/>
    </source>
</evidence>
<dbReference type="AlphaFoldDB" id="A0A382KWN8"/>
<gene>
    <name evidence="1" type="ORF">METZ01_LOCUS279935</name>
</gene>